<evidence type="ECO:0000313" key="1">
    <source>
        <dbReference type="EMBL" id="GLR02794.1"/>
    </source>
</evidence>
<keyword evidence="2" id="KW-1185">Reference proteome</keyword>
<protein>
    <submittedName>
        <fullName evidence="1">Uncharacterized protein</fullName>
    </submittedName>
</protein>
<gene>
    <name evidence="1" type="ORF">GCM10007906_03810</name>
</gene>
<organism evidence="1 2">
    <name type="scientific">Vibrio hyugaensis</name>
    <dbReference type="NCBI Taxonomy" id="1534743"/>
    <lineage>
        <taxon>Bacteria</taxon>
        <taxon>Pseudomonadati</taxon>
        <taxon>Pseudomonadota</taxon>
        <taxon>Gammaproteobacteria</taxon>
        <taxon>Vibrionales</taxon>
        <taxon>Vibrionaceae</taxon>
        <taxon>Vibrio</taxon>
    </lineage>
</organism>
<evidence type="ECO:0000313" key="2">
    <source>
        <dbReference type="Proteomes" id="UP001156669"/>
    </source>
</evidence>
<name>A0ABQ5XYH8_9VIBR</name>
<accession>A0ABQ5XYH8</accession>
<dbReference type="Proteomes" id="UP001156669">
    <property type="component" value="Unassembled WGS sequence"/>
</dbReference>
<comment type="caution">
    <text evidence="1">The sequence shown here is derived from an EMBL/GenBank/DDBJ whole genome shotgun (WGS) entry which is preliminary data.</text>
</comment>
<dbReference type="EMBL" id="BSOE01000008">
    <property type="protein sequence ID" value="GLR02794.1"/>
    <property type="molecule type" value="Genomic_DNA"/>
</dbReference>
<sequence>MLFILLMIFLHLFKNQWINCVLRPKRRNKSLRIENKAEFKKGRCARVSEDGTGNEML</sequence>
<reference evidence="2" key="1">
    <citation type="journal article" date="2019" name="Int. J. Syst. Evol. Microbiol.">
        <title>The Global Catalogue of Microorganisms (GCM) 10K type strain sequencing project: providing services to taxonomists for standard genome sequencing and annotation.</title>
        <authorList>
            <consortium name="The Broad Institute Genomics Platform"/>
            <consortium name="The Broad Institute Genome Sequencing Center for Infectious Disease"/>
            <person name="Wu L."/>
            <person name="Ma J."/>
        </authorList>
    </citation>
    <scope>NUCLEOTIDE SEQUENCE [LARGE SCALE GENOMIC DNA]</scope>
    <source>
        <strain evidence="2">NBRC 110633</strain>
    </source>
</reference>
<proteinExistence type="predicted"/>